<keyword evidence="4" id="KW-1185">Reference proteome</keyword>
<sequence>MTARAAKLPPAIAAERRQLMQALHPVVQMLGGIVGHHIEVVLHDLTKPESSVVAIANGHVSNRRLGSSILSGPKEDLGFAAALQALSAGGEAVHSVIESYPTLTRAGQRLKSSTVVFRDAQGQPFAALCLNADLTIIEAAHTWLGLLLKPNGIAPAPASEGAPELDQLMQEIIADAVRRLGKPVTLMNKEEKIQAVAAMMQRGLFIVKGGVERAAKALGVTRYTVYNYLEALRSRAAEPKPRARRR</sequence>
<reference evidence="3 4" key="1">
    <citation type="submission" date="2020-04" db="EMBL/GenBank/DDBJ databases">
        <title>Ramlibacter sp. G-1-2-2 isolated from soil.</title>
        <authorList>
            <person name="Dahal R.H."/>
        </authorList>
    </citation>
    <scope>NUCLEOTIDE SEQUENCE [LARGE SCALE GENOMIC DNA]</scope>
    <source>
        <strain evidence="3 4">G-1-2-2</strain>
    </source>
</reference>
<evidence type="ECO:0000313" key="4">
    <source>
        <dbReference type="Proteomes" id="UP000541185"/>
    </source>
</evidence>
<dbReference type="Pfam" id="PF08348">
    <property type="entry name" value="PAS_6"/>
    <property type="match status" value="1"/>
</dbReference>
<feature type="domain" description="YheO-like" evidence="1">
    <location>
        <begin position="21"/>
        <end position="141"/>
    </location>
</feature>
<dbReference type="Pfam" id="PF13309">
    <property type="entry name" value="HTH_22"/>
    <property type="match status" value="1"/>
</dbReference>
<dbReference type="PANTHER" id="PTHR35568">
    <property type="entry name" value="TRANSCRIPTIONAL REGULATOR DAUR"/>
    <property type="match status" value="1"/>
</dbReference>
<evidence type="ECO:0000313" key="3">
    <source>
        <dbReference type="EMBL" id="NML44794.1"/>
    </source>
</evidence>
<dbReference type="RefSeq" id="WP_169418898.1">
    <property type="nucleotide sequence ID" value="NZ_JABBFX010000001.1"/>
</dbReference>
<feature type="domain" description="Transcriptional regulator DauR-like HTH" evidence="2">
    <location>
        <begin position="169"/>
        <end position="229"/>
    </location>
</feature>
<gene>
    <name evidence="3" type="ORF">HHL11_13635</name>
</gene>
<evidence type="ECO:0008006" key="5">
    <source>
        <dbReference type="Google" id="ProtNLM"/>
    </source>
</evidence>
<evidence type="ECO:0000259" key="1">
    <source>
        <dbReference type="Pfam" id="PF08348"/>
    </source>
</evidence>
<dbReference type="EMBL" id="JABBFX010000001">
    <property type="protein sequence ID" value="NML44794.1"/>
    <property type="molecule type" value="Genomic_DNA"/>
</dbReference>
<dbReference type="AlphaFoldDB" id="A0A848H2J1"/>
<proteinExistence type="predicted"/>
<comment type="caution">
    <text evidence="3">The sequence shown here is derived from an EMBL/GenBank/DDBJ whole genome shotgun (WGS) entry which is preliminary data.</text>
</comment>
<dbReference type="PANTHER" id="PTHR35568:SF1">
    <property type="entry name" value="TRANSCRIPTIONAL REGULATOR DAUR"/>
    <property type="match status" value="1"/>
</dbReference>
<evidence type="ECO:0000259" key="2">
    <source>
        <dbReference type="Pfam" id="PF13309"/>
    </source>
</evidence>
<accession>A0A848H2J1</accession>
<dbReference type="Proteomes" id="UP000541185">
    <property type="component" value="Unassembled WGS sequence"/>
</dbReference>
<dbReference type="InterPro" id="IPR039445">
    <property type="entry name" value="DauR-like_HTH"/>
</dbReference>
<organism evidence="3 4">
    <name type="scientific">Ramlibacter agri</name>
    <dbReference type="NCBI Taxonomy" id="2728837"/>
    <lineage>
        <taxon>Bacteria</taxon>
        <taxon>Pseudomonadati</taxon>
        <taxon>Pseudomonadota</taxon>
        <taxon>Betaproteobacteria</taxon>
        <taxon>Burkholderiales</taxon>
        <taxon>Comamonadaceae</taxon>
        <taxon>Ramlibacter</taxon>
    </lineage>
</organism>
<dbReference type="InterPro" id="IPR039446">
    <property type="entry name" value="DauR-like"/>
</dbReference>
<dbReference type="InterPro" id="IPR013559">
    <property type="entry name" value="YheO"/>
</dbReference>
<name>A0A848H2J1_9BURK</name>
<protein>
    <recommendedName>
        <fullName evidence="5">Transcriptional regulator</fullName>
    </recommendedName>
</protein>